<reference evidence="2 3" key="1">
    <citation type="submission" date="2024-05" db="EMBL/GenBank/DDBJ databases">
        <title>Genome sequence of Ponticoccus litoralis KCCM 90028.</title>
        <authorList>
            <person name="Kim J.M."/>
            <person name="Lee J.K."/>
            <person name="Choi B.J."/>
            <person name="Bayburt H."/>
            <person name="Baek J.H."/>
            <person name="Jeon C.O."/>
        </authorList>
    </citation>
    <scope>NUCLEOTIDE SEQUENCE [LARGE SCALE GENOMIC DNA]</scope>
    <source>
        <strain evidence="2 3">KCCM 90028</strain>
    </source>
</reference>
<dbReference type="PROSITE" id="PS51257">
    <property type="entry name" value="PROKAR_LIPOPROTEIN"/>
    <property type="match status" value="1"/>
</dbReference>
<dbReference type="EMBL" id="JBDNCH010000002">
    <property type="protein sequence ID" value="MEN9061725.1"/>
    <property type="molecule type" value="Genomic_DNA"/>
</dbReference>
<sequence length="110" mass="11562">MKPVVALVPLCLLAACAGGGGPRAEAPGNDGVAERLAIGATQADIEAQLGLERGFERNPADFDESCVSFVYAGDGQERFVHAIFRDNRLVRATDGHAVLCTYGSRASKEV</sequence>
<dbReference type="RefSeq" id="WP_347166772.1">
    <property type="nucleotide sequence ID" value="NZ_JBDNCH010000002.1"/>
</dbReference>
<evidence type="ECO:0008006" key="4">
    <source>
        <dbReference type="Google" id="ProtNLM"/>
    </source>
</evidence>
<comment type="caution">
    <text evidence="2">The sequence shown here is derived from an EMBL/GenBank/DDBJ whole genome shotgun (WGS) entry which is preliminary data.</text>
</comment>
<feature type="signal peptide" evidence="1">
    <location>
        <begin position="1"/>
        <end position="17"/>
    </location>
</feature>
<protein>
    <recommendedName>
        <fullName evidence="4">Outer membrane protein assembly factor BamE</fullName>
    </recommendedName>
</protein>
<evidence type="ECO:0000256" key="1">
    <source>
        <dbReference type="SAM" id="SignalP"/>
    </source>
</evidence>
<evidence type="ECO:0000313" key="3">
    <source>
        <dbReference type="Proteomes" id="UP001428774"/>
    </source>
</evidence>
<keyword evidence="1" id="KW-0732">Signal</keyword>
<gene>
    <name evidence="2" type="ORF">ABFB10_12520</name>
</gene>
<proteinExistence type="predicted"/>
<feature type="chain" id="PRO_5043364962" description="Outer membrane protein assembly factor BamE" evidence="1">
    <location>
        <begin position="18"/>
        <end position="110"/>
    </location>
</feature>
<name>A0AAW9SRL2_9RHOB</name>
<accession>A0AAW9SRL2</accession>
<dbReference type="Proteomes" id="UP001428774">
    <property type="component" value="Unassembled WGS sequence"/>
</dbReference>
<dbReference type="AlphaFoldDB" id="A0AAW9SRL2"/>
<evidence type="ECO:0000313" key="2">
    <source>
        <dbReference type="EMBL" id="MEN9061725.1"/>
    </source>
</evidence>
<keyword evidence="3" id="KW-1185">Reference proteome</keyword>
<organism evidence="2 3">
    <name type="scientific">Ponticoccus litoralis</name>
    <dbReference type="NCBI Taxonomy" id="422297"/>
    <lineage>
        <taxon>Bacteria</taxon>
        <taxon>Pseudomonadati</taxon>
        <taxon>Pseudomonadota</taxon>
        <taxon>Alphaproteobacteria</taxon>
        <taxon>Rhodobacterales</taxon>
        <taxon>Roseobacteraceae</taxon>
        <taxon>Ponticoccus</taxon>
    </lineage>
</organism>